<protein>
    <submittedName>
        <fullName evidence="4">LAME_0E00628g1_1</fullName>
    </submittedName>
</protein>
<feature type="domain" description="URB1 central HEAT repeat" evidence="3">
    <location>
        <begin position="580"/>
        <end position="761"/>
    </location>
</feature>
<dbReference type="PANTHER" id="PTHR13500">
    <property type="entry name" value="NUCLEOLAR PRERIBOSOMAL-ASSOCIATED PROTEIN 1"/>
    <property type="match status" value="1"/>
</dbReference>
<feature type="domain" description="URB1 C-terminal" evidence="2">
    <location>
        <begin position="1437"/>
        <end position="1634"/>
    </location>
</feature>
<reference evidence="5" key="1">
    <citation type="submission" date="2016-03" db="EMBL/GenBank/DDBJ databases">
        <authorList>
            <person name="Devillers Hugo."/>
        </authorList>
    </citation>
    <scope>NUCLEOTIDE SEQUENCE [LARGE SCALE GENOMIC DNA]</scope>
</reference>
<proteinExistence type="predicted"/>
<feature type="domain" description="URB1 N-terminal" evidence="1">
    <location>
        <begin position="68"/>
        <end position="401"/>
    </location>
</feature>
<dbReference type="GO" id="GO:0000466">
    <property type="term" value="P:maturation of 5.8S rRNA from tricistronic rRNA transcript (SSU-rRNA, 5.8S rRNA, LSU-rRNA)"/>
    <property type="evidence" value="ECO:0007669"/>
    <property type="project" value="TreeGrafter"/>
</dbReference>
<gene>
    <name evidence="4" type="ORF">LAME_0E00628G</name>
</gene>
<dbReference type="EMBL" id="LT598481">
    <property type="protein sequence ID" value="SCU88641.1"/>
    <property type="molecule type" value="Genomic_DNA"/>
</dbReference>
<name>A0A1G4JEU4_9SACH</name>
<dbReference type="OrthoDB" id="72892at2759"/>
<dbReference type="InterPro" id="IPR039844">
    <property type="entry name" value="URB1"/>
</dbReference>
<evidence type="ECO:0000313" key="5">
    <source>
        <dbReference type="Proteomes" id="UP000191144"/>
    </source>
</evidence>
<dbReference type="Pfam" id="PF11707">
    <property type="entry name" value="Npa1"/>
    <property type="match status" value="1"/>
</dbReference>
<keyword evidence="5" id="KW-1185">Reference proteome</keyword>
<dbReference type="Proteomes" id="UP000191144">
    <property type="component" value="Chromosome E"/>
</dbReference>
<dbReference type="GO" id="GO:0000463">
    <property type="term" value="P:maturation of LSU-rRNA from tricistronic rRNA transcript (SSU-rRNA, 5.8S rRNA, LSU-rRNA)"/>
    <property type="evidence" value="ECO:0007669"/>
    <property type="project" value="TreeGrafter"/>
</dbReference>
<dbReference type="GO" id="GO:0005730">
    <property type="term" value="C:nucleolus"/>
    <property type="evidence" value="ECO:0007669"/>
    <property type="project" value="TreeGrafter"/>
</dbReference>
<dbReference type="Pfam" id="PF16201">
    <property type="entry name" value="NopRA1"/>
    <property type="match status" value="1"/>
</dbReference>
<organism evidence="4 5">
    <name type="scientific">Lachancea meyersii CBS 8951</name>
    <dbReference type="NCBI Taxonomy" id="1266667"/>
    <lineage>
        <taxon>Eukaryota</taxon>
        <taxon>Fungi</taxon>
        <taxon>Dikarya</taxon>
        <taxon>Ascomycota</taxon>
        <taxon>Saccharomycotina</taxon>
        <taxon>Saccharomycetes</taxon>
        <taxon>Saccharomycetales</taxon>
        <taxon>Saccharomycetaceae</taxon>
        <taxon>Lachancea</taxon>
    </lineage>
</organism>
<evidence type="ECO:0000259" key="3">
    <source>
        <dbReference type="Pfam" id="PF26140"/>
    </source>
</evidence>
<evidence type="ECO:0000259" key="1">
    <source>
        <dbReference type="Pfam" id="PF11707"/>
    </source>
</evidence>
<evidence type="ECO:0000259" key="2">
    <source>
        <dbReference type="Pfam" id="PF16201"/>
    </source>
</evidence>
<dbReference type="InterPro" id="IPR021714">
    <property type="entry name" value="URB1_N"/>
</dbReference>
<accession>A0A1G4JEU4</accession>
<dbReference type="PANTHER" id="PTHR13500:SF0">
    <property type="entry name" value="NUCLEOLAR PRE-RIBOSOMAL-ASSOCIATED PROTEIN 1"/>
    <property type="match status" value="1"/>
</dbReference>
<dbReference type="InterPro" id="IPR059018">
    <property type="entry name" value="HEAT_URB1"/>
</dbReference>
<sequence length="1713" mass="194021">MKDSILNGDSAGFRKKSHSFKASDPSSTFDDGLFEKLQEVLSGIDLINETASNDYRPILAFFSSRFAPQLTQAWSYHAQVNNHAKFTNCTSKLARALRVLGSDPSTLACGSSLIRTILLENVKVLYRGLNNMKPATTNSVLRLMREMVAFNSGEHVDDFLTYFDLALPSVLRILAPTRAELADLDHCKANPDLSMRYNFMNFWLTLIENSSPLLRKAVLTENSRIMSGWFKHMTKVDSVKLMKHCVSTMSEKVLRESSLKKATKCKILNEAFISRLHHFYYSGDASLVKAVDQFFELYSTSEEHSVAFSDDKLWFSEPVYAKSASGSLSNGAMVMINNKKFYLYNKILYTMLTFFKPWEDESQLNRVIQVLQALPELVAPYCSYLETLGHHEPKMTSYWFGMTLLLGRIINLPIPQKILDVQTDNIPLPPIVLESIAPCPLTKAALSKALQHEVPLIKQMGCQLLIFCFQKLEHIFELYEDKGWNSAKSELVGRLKSTLPDLSVIATTLDFVSRHKSENKILAASVSLVLNHYSKFFPLSFNLTLPSDNIYSKVIKSKSFSGLDLVILDSFLQFQELNNSQAKWYNPTATENSTFTTLLKLASSSNATASLTNKVASLLDSLLKFTVVFDEALIASPILALINSLQVMARSDLEDNSLKEERIWKLLDETISRCMKTPYKYVDNSAAYGHCSPFLVALTEQWHFMDHRDDCEKPQKWLIIFLRSAAFIGEPLDGIRALLKSLPSISESLLDTFFDFENYDMSLNSLRDTQNLVINDVDFSFFQHITLTPALDLDAVARYPINRFDVAGLIQRLRLLLNGNNTSITHSKFSAIVDNLLAKVASYALSQAEFRVQFTEARFFGKFMVNEKIDPSNSVACERYAYVSNTIADIYSQLNQSMPDFQHYIHSLWLTCAISWEKNDALASVLLKGLAFLSPNQLQEVLHLLPSDSQKLLPYVVKELLHQKIQINNDQFMNLLSQDSALLIPVLQAFIKFQLIEAPRFAEIIPLALRLTSYKPIIEEILQCTEGVNVLSEFVDKIKDDGLVIKIAASVTSANSKLDPSFIEKALSVAFENLTSLEDTDLDAAIKLFVSHFNEIPELRKNKIVEIITTRSGSRFTPQVPNFIALQKVEGDKIIRSWMQKCVLFITKNIVEKSQPTARFSEFLANFLKLHEKINFWKHGMTSSLNSQIQAIVGGNWISYLGILKYLNAVLLGAEKSQLNTSRMLQLLLNNDQMCFNSGSKDAHIRFLTTSCMFILFNVDAAGCSSVIVQEKLLLCYGGTICPSDRMILNMLEQIESKTISSWTNNIFAWDYQDVTEDQEESGAADYQMIVQEAEGFIITIQRKLVKFTAENFAVTMPALPITDCTNSSQIKQDFIDLKEETDLLYSESQYKIYDPMFLLLSMVNNEELFKNNSDAKNGSNEVSFFEMKRIIDSGLLELVLVCLSFNGEIGEIALLLVHKMLESLDIGNFKDKQAYKLLLMKIACTFHLYEKNDAADTDKVPPLIWSTVARVSTVLSQPSSFLYERAYRWVLSSPSVNSRHIPFYDTVVAKKDDDGEHYYKYLHWFLESILQGLKTDEDLHLLRSRNVFEWVMNLLNSPYITLKLRVLAVSFLYKSQRLEGGGPTLLTRFAGTSFLESMNIGTAQQLVTSNDQLSTNTKNKLHLMQNLVLQQSQVNYSELGAGFTAIAKSRKRLVDWVEGDGDNFLKRMCLPE</sequence>
<dbReference type="Pfam" id="PF26140">
    <property type="entry name" value="HEAT_URB1"/>
    <property type="match status" value="1"/>
</dbReference>
<evidence type="ECO:0000313" key="4">
    <source>
        <dbReference type="EMBL" id="SCU88641.1"/>
    </source>
</evidence>
<dbReference type="InterPro" id="IPR032436">
    <property type="entry name" value="URB1_C"/>
</dbReference>